<keyword evidence="1" id="KW-0732">Signal</keyword>
<keyword evidence="2" id="KW-0614">Plasmid</keyword>
<geneLocation type="plasmid" evidence="2">
    <name>pCY-CTX</name>
</geneLocation>
<gene>
    <name evidence="2" type="ORF">pCY-CTX_114</name>
</gene>
<evidence type="ECO:0000313" key="2">
    <source>
        <dbReference type="EMBL" id="ANC59898.1"/>
    </source>
</evidence>
<dbReference type="EMBL" id="KX015668">
    <property type="protein sequence ID" value="ANC59898.1"/>
    <property type="molecule type" value="Genomic_DNA"/>
</dbReference>
<reference evidence="2" key="1">
    <citation type="submission" date="2016-04" db="EMBL/GenBank/DDBJ databases">
        <title>Emergence of a novel ESBL-carrying plasmid from China.</title>
        <authorList>
            <person name="Chen D.-Q."/>
        </authorList>
    </citation>
    <scope>NUCLEOTIDE SEQUENCE</scope>
    <source>
        <strain evidence="2">CY01</strain>
        <plasmid evidence="2">pCY-CTX</plasmid>
    </source>
</reference>
<name>A0A168QIE5_ENTCL</name>
<dbReference type="RefSeq" id="WP_100229809.1">
    <property type="nucleotide sequence ID" value="NZ_KX015668.1"/>
</dbReference>
<feature type="signal peptide" evidence="1">
    <location>
        <begin position="1"/>
        <end position="25"/>
    </location>
</feature>
<accession>A0A168QIE5</accession>
<protein>
    <submittedName>
        <fullName evidence="2">Uncharacterized protein</fullName>
    </submittedName>
</protein>
<evidence type="ECO:0000256" key="1">
    <source>
        <dbReference type="SAM" id="SignalP"/>
    </source>
</evidence>
<proteinExistence type="predicted"/>
<feature type="chain" id="PRO_5007899893" evidence="1">
    <location>
        <begin position="26"/>
        <end position="174"/>
    </location>
</feature>
<dbReference type="AlphaFoldDB" id="A0A168QIE5"/>
<organism evidence="2">
    <name type="scientific">Enterobacter cloacae</name>
    <dbReference type="NCBI Taxonomy" id="550"/>
    <lineage>
        <taxon>Bacteria</taxon>
        <taxon>Pseudomonadati</taxon>
        <taxon>Pseudomonadota</taxon>
        <taxon>Gammaproteobacteria</taxon>
        <taxon>Enterobacterales</taxon>
        <taxon>Enterobacteriaceae</taxon>
        <taxon>Enterobacter</taxon>
        <taxon>Enterobacter cloacae complex</taxon>
    </lineage>
</organism>
<sequence>MKDSITKIAMVVALALSSLSHGSYAKDHTHERSAITSGASAPSLAELRESVGKIQEVTANGREIYARLDALAEHDFEQAKFAAEGLRADVIGSLAIAEFLFQALPEMSIIRSYDKNSTEYKLCRAVAEMRHGAKNLDNLVNQILTVSPLRESEISHAALAVLAASGTEASTKWL</sequence>